<dbReference type="EMBL" id="QRVU01000017">
    <property type="protein sequence ID" value="RGS71586.1"/>
    <property type="molecule type" value="Genomic_DNA"/>
</dbReference>
<reference evidence="1 2" key="1">
    <citation type="submission" date="2018-08" db="EMBL/GenBank/DDBJ databases">
        <title>A genome reference for cultivated species of the human gut microbiota.</title>
        <authorList>
            <person name="Zou Y."/>
            <person name="Xue W."/>
            <person name="Luo G."/>
        </authorList>
    </citation>
    <scope>NUCLEOTIDE SEQUENCE [LARGE SCALE GENOMIC DNA]</scope>
    <source>
        <strain evidence="1 2">AF21-25</strain>
    </source>
</reference>
<dbReference type="InterPro" id="IPR011664">
    <property type="entry name" value="Abi_system_AbiD/AbiF-like"/>
</dbReference>
<evidence type="ECO:0000313" key="2">
    <source>
        <dbReference type="Proteomes" id="UP000285981"/>
    </source>
</evidence>
<protein>
    <submittedName>
        <fullName evidence="1">Abi family protein</fullName>
    </submittedName>
</protein>
<dbReference type="Proteomes" id="UP000285981">
    <property type="component" value="Unassembled WGS sequence"/>
</dbReference>
<dbReference type="AlphaFoldDB" id="A0A412KST3"/>
<gene>
    <name evidence="1" type="ORF">DWX78_04905</name>
</gene>
<accession>A0A412KST3</accession>
<name>A0A412KST3_9FIRM</name>
<dbReference type="Pfam" id="PF07751">
    <property type="entry name" value="Abi_2"/>
    <property type="match status" value="1"/>
</dbReference>
<comment type="caution">
    <text evidence="1">The sequence shown here is derived from an EMBL/GenBank/DDBJ whole genome shotgun (WGS) entry which is preliminary data.</text>
</comment>
<sequence length="313" mass="36309">MEEKVFKTLDELVNLLIKRGVKIDNPSDYAYAKRVLEKNGYYNLINGYSELFLLDTPDVSTPDIVYRPNTTLYEIHALYQFDRVLRNIFFRYILEVETNIKSLISYYFSEAHGHKNYLIYTNFNTALRNADSMITSLIAEIQRQVAGRSSDPSISHYLNAHGYIPLWVLNNILTLGTISKFYSLMLPQERQNVSRNFSMMDNELENALQYISIIRNFCAHGNRLYCFRTKKPLSSTTYHSALNIAQNNNGEYVQGKRDLFAGMIALKRLLSHNDYKRMSKEIYRAIGTIEKKLNVLTIEEILNEMGFLKIGAN</sequence>
<proteinExistence type="predicted"/>
<organism evidence="1 2">
    <name type="scientific">Dorea formicigenerans</name>
    <dbReference type="NCBI Taxonomy" id="39486"/>
    <lineage>
        <taxon>Bacteria</taxon>
        <taxon>Bacillati</taxon>
        <taxon>Bacillota</taxon>
        <taxon>Clostridia</taxon>
        <taxon>Lachnospirales</taxon>
        <taxon>Lachnospiraceae</taxon>
        <taxon>Dorea</taxon>
    </lineage>
</organism>
<evidence type="ECO:0000313" key="1">
    <source>
        <dbReference type="EMBL" id="RGS71586.1"/>
    </source>
</evidence>